<dbReference type="InterPro" id="IPR038765">
    <property type="entry name" value="Papain-like_cys_pep_sf"/>
</dbReference>
<feature type="compositionally biased region" description="Low complexity" evidence="6">
    <location>
        <begin position="272"/>
        <end position="298"/>
    </location>
</feature>
<dbReference type="EMBL" id="JAWWNJ010000009">
    <property type="protein sequence ID" value="KAK7048538.1"/>
    <property type="molecule type" value="Genomic_DNA"/>
</dbReference>
<proteinExistence type="inferred from homology"/>
<dbReference type="GO" id="GO:0070139">
    <property type="term" value="F:SUMO-specific endopeptidase activity"/>
    <property type="evidence" value="ECO:0007669"/>
    <property type="project" value="TreeGrafter"/>
</dbReference>
<feature type="domain" description="Ubiquitin-like protease family profile" evidence="7">
    <location>
        <begin position="586"/>
        <end position="1031"/>
    </location>
</feature>
<feature type="compositionally biased region" description="Basic and acidic residues" evidence="6">
    <location>
        <begin position="1076"/>
        <end position="1093"/>
    </location>
</feature>
<name>A0AAW0DBQ0_9AGAR</name>
<gene>
    <name evidence="8" type="ORF">R3P38DRAFT_2606333</name>
</gene>
<keyword evidence="5" id="KW-0378">Hydrolase</keyword>
<feature type="compositionally biased region" description="Basic and acidic residues" evidence="6">
    <location>
        <begin position="461"/>
        <end position="473"/>
    </location>
</feature>
<keyword evidence="3" id="KW-0645">Protease</keyword>
<feature type="compositionally biased region" description="Polar residues" evidence="6">
    <location>
        <begin position="762"/>
        <end position="773"/>
    </location>
</feature>
<keyword evidence="9" id="KW-1185">Reference proteome</keyword>
<dbReference type="InterPro" id="IPR051947">
    <property type="entry name" value="Sentrin-specific_protease"/>
</dbReference>
<keyword evidence="2" id="KW-0597">Phosphoprotein</keyword>
<comment type="similarity">
    <text evidence="1">Belongs to the peptidase C48 family.</text>
</comment>
<feature type="compositionally biased region" description="Basic and acidic residues" evidence="6">
    <location>
        <begin position="1050"/>
        <end position="1064"/>
    </location>
</feature>
<feature type="region of interest" description="Disordered" evidence="6">
    <location>
        <begin position="32"/>
        <end position="140"/>
    </location>
</feature>
<evidence type="ECO:0000256" key="3">
    <source>
        <dbReference type="ARBA" id="ARBA00022670"/>
    </source>
</evidence>
<feature type="compositionally biased region" description="Low complexity" evidence="6">
    <location>
        <begin position="1106"/>
        <end position="1115"/>
    </location>
</feature>
<evidence type="ECO:0000313" key="9">
    <source>
        <dbReference type="Proteomes" id="UP001362999"/>
    </source>
</evidence>
<feature type="region of interest" description="Disordered" evidence="6">
    <location>
        <begin position="1043"/>
        <end position="1064"/>
    </location>
</feature>
<dbReference type="SUPFAM" id="SSF54001">
    <property type="entry name" value="Cysteine proteinases"/>
    <property type="match status" value="1"/>
</dbReference>
<evidence type="ECO:0000256" key="4">
    <source>
        <dbReference type="ARBA" id="ARBA00022786"/>
    </source>
</evidence>
<feature type="compositionally biased region" description="Basic and acidic residues" evidence="6">
    <location>
        <begin position="111"/>
        <end position="127"/>
    </location>
</feature>
<feature type="compositionally biased region" description="Basic and acidic residues" evidence="6">
    <location>
        <begin position="165"/>
        <end position="196"/>
    </location>
</feature>
<feature type="compositionally biased region" description="Polar residues" evidence="6">
    <location>
        <begin position="78"/>
        <end position="94"/>
    </location>
</feature>
<dbReference type="Gene3D" id="1.10.418.20">
    <property type="match status" value="1"/>
</dbReference>
<dbReference type="Proteomes" id="UP001362999">
    <property type="component" value="Unassembled WGS sequence"/>
</dbReference>
<feature type="region of interest" description="Disordered" evidence="6">
    <location>
        <begin position="153"/>
        <end position="298"/>
    </location>
</feature>
<dbReference type="GO" id="GO:0006508">
    <property type="term" value="P:proteolysis"/>
    <property type="evidence" value="ECO:0007669"/>
    <property type="project" value="UniProtKB-KW"/>
</dbReference>
<keyword evidence="4" id="KW-0833">Ubl conjugation pathway</keyword>
<feature type="compositionally biased region" description="Basic residues" evidence="6">
    <location>
        <begin position="1123"/>
        <end position="1134"/>
    </location>
</feature>
<comment type="caution">
    <text evidence="8">The sequence shown here is derived from an EMBL/GenBank/DDBJ whole genome shotgun (WGS) entry which is preliminary data.</text>
</comment>
<feature type="region of interest" description="Disordered" evidence="6">
    <location>
        <begin position="461"/>
        <end position="541"/>
    </location>
</feature>
<protein>
    <recommendedName>
        <fullName evidence="7">Ubiquitin-like protease family profile domain-containing protein</fullName>
    </recommendedName>
</protein>
<evidence type="ECO:0000313" key="8">
    <source>
        <dbReference type="EMBL" id="KAK7048538.1"/>
    </source>
</evidence>
<feature type="compositionally biased region" description="Polar residues" evidence="6">
    <location>
        <begin position="509"/>
        <end position="526"/>
    </location>
</feature>
<dbReference type="PROSITE" id="PS50600">
    <property type="entry name" value="ULP_PROTEASE"/>
    <property type="match status" value="1"/>
</dbReference>
<feature type="compositionally biased region" description="Acidic residues" evidence="6">
    <location>
        <begin position="869"/>
        <end position="880"/>
    </location>
</feature>
<dbReference type="GO" id="GO:0016926">
    <property type="term" value="P:protein desumoylation"/>
    <property type="evidence" value="ECO:0007669"/>
    <property type="project" value="TreeGrafter"/>
</dbReference>
<evidence type="ECO:0000256" key="5">
    <source>
        <dbReference type="ARBA" id="ARBA00022801"/>
    </source>
</evidence>
<feature type="compositionally biased region" description="Pro residues" evidence="6">
    <location>
        <begin position="698"/>
        <end position="707"/>
    </location>
</feature>
<dbReference type="GO" id="GO:0005634">
    <property type="term" value="C:nucleus"/>
    <property type="evidence" value="ECO:0007669"/>
    <property type="project" value="TreeGrafter"/>
</dbReference>
<dbReference type="Pfam" id="PF02902">
    <property type="entry name" value="Peptidase_C48"/>
    <property type="match status" value="2"/>
</dbReference>
<evidence type="ECO:0000256" key="1">
    <source>
        <dbReference type="ARBA" id="ARBA00005234"/>
    </source>
</evidence>
<evidence type="ECO:0000256" key="2">
    <source>
        <dbReference type="ARBA" id="ARBA00022553"/>
    </source>
</evidence>
<feature type="compositionally biased region" description="Acidic residues" evidence="6">
    <location>
        <begin position="1094"/>
        <end position="1105"/>
    </location>
</feature>
<sequence length="1134" mass="124629">MSYPPLGLNVDDRNSINALSGHTLGAVNHGQLRDASSSRPLASDQELRPWTKQPTRINTPSSNNNHRPSVGGARNPFSGRTQNNLHSTRGSAPSKTYLEYVSNQSHPNKKPRLDGPVRRKKASDSPPRKQRLGSSNDNGAIVINLEDYEDEDVGQALPNPHSHKFNLDSRAAESSRRKSHPIADGESTKKLRRDAMDVPPLAPEDLDTDPITSYDSDPLDTLPRPGHVQNKIKAIEGKTSDASIHQTHPRLDLRTVPGNVPRQQIKSRMKAKNPSGAAAAAAEPPKAPVPSSSKPSAKSNCLPIKAWYLGYKFFDTPYHLVWPPKAPTITIRSGNNPNAPAKHSEEILLNYVAQSVSYVKPEDSGEKILCLRTFAKAKSKEGNQKEIGVGYASYFQRGDTRGKGDIVIKFDCASPTWADAAYTEFIKTFKCVEGRHTLTVKSGQGQWETAKRTAELFKTRAERETAEAEKSVDAPKVPKQSRKKSPAIRGIPSLDDWSPPPPDRIIPNTLKSTATTRSKRQGSSNAPIEIGSPERPVPPAFSKYFGGGGESDFVRRSTRNTIVPKQPVADADEVILVYPPNQTGAVNITNGDVARLEPGEFLNDTLIEFGLKLWLQELEKENPELAKQIHVFSSFFYKKLDNKESKDKKKFPEKGYESVRKWTAKFDLFEKKYIIVPINENLHWYLAIIYQPEHILKPPSPPLPPTNSPKTRRKAREEAEQSPEIDAVVVSHSSKPRPPDSKGSSITRRSPSPMETAGSRAGSGTLSPGSNVQAEEEVADQLTAACSINDEEPFTEAAAPETRDADDAPDSLFDGEDDCMDVDDDVEVVETTTHEPTPSGSMEPQCGSGGGSRTASEGPAPADPAQMEVDGDGNAEDPDQSLDPLLMPYPAVSATAKGYLSSVNATSFYGSEKSRGKRKAQSPLVEDLKLAQEAHPLAEEEEEAEVEVEVEVEAETDHDQPSTYVFVLDSLGGRHTRVYNVLGTYLQLEAQEKKGIPLDMSSRAVGKQALVPHQPNFCDCGIYLLHLAQTFMSDPERYRNLITKKQSRSSAERSTDWKQDETKTLRESLAERIGKLSSEWKKSRAEQQKKQEDSVLDSSDDDVDIVDTTPVDTAPASPPPSKKTTKLGKAVRMR</sequence>
<feature type="region of interest" description="Disordered" evidence="6">
    <location>
        <begin position="1076"/>
        <end position="1134"/>
    </location>
</feature>
<evidence type="ECO:0000256" key="6">
    <source>
        <dbReference type="SAM" id="MobiDB-lite"/>
    </source>
</evidence>
<dbReference type="Gene3D" id="3.40.395.10">
    <property type="entry name" value="Adenoviral Proteinase, Chain A"/>
    <property type="match status" value="1"/>
</dbReference>
<dbReference type="PANTHER" id="PTHR46896:SF3">
    <property type="entry name" value="FI06413P-RELATED"/>
    <property type="match status" value="1"/>
</dbReference>
<accession>A0AAW0DBQ0</accession>
<dbReference type="InterPro" id="IPR003653">
    <property type="entry name" value="Peptidase_C48_C"/>
</dbReference>
<evidence type="ECO:0000259" key="7">
    <source>
        <dbReference type="PROSITE" id="PS50600"/>
    </source>
</evidence>
<feature type="compositionally biased region" description="Polar residues" evidence="6">
    <location>
        <begin position="52"/>
        <end position="67"/>
    </location>
</feature>
<dbReference type="AlphaFoldDB" id="A0AAW0DBQ0"/>
<feature type="region of interest" description="Disordered" evidence="6">
    <location>
        <begin position="696"/>
        <end position="886"/>
    </location>
</feature>
<dbReference type="PANTHER" id="PTHR46896">
    <property type="entry name" value="SENTRIN-SPECIFIC PROTEASE"/>
    <property type="match status" value="1"/>
</dbReference>
<reference evidence="8 9" key="1">
    <citation type="journal article" date="2024" name="J Genomics">
        <title>Draft genome sequencing and assembly of Favolaschia claudopus CIRM-BRFM 2984 isolated from oak limbs.</title>
        <authorList>
            <person name="Navarro D."/>
            <person name="Drula E."/>
            <person name="Chaduli D."/>
            <person name="Cazenave R."/>
            <person name="Ahrendt S."/>
            <person name="Wang J."/>
            <person name="Lipzen A."/>
            <person name="Daum C."/>
            <person name="Barry K."/>
            <person name="Grigoriev I.V."/>
            <person name="Favel A."/>
            <person name="Rosso M.N."/>
            <person name="Martin F."/>
        </authorList>
    </citation>
    <scope>NUCLEOTIDE SEQUENCE [LARGE SCALE GENOMIC DNA]</scope>
    <source>
        <strain evidence="8 9">CIRM-BRFM 2984</strain>
    </source>
</reference>
<feature type="compositionally biased region" description="Acidic residues" evidence="6">
    <location>
        <begin position="807"/>
        <end position="828"/>
    </location>
</feature>
<organism evidence="8 9">
    <name type="scientific">Favolaschia claudopus</name>
    <dbReference type="NCBI Taxonomy" id="2862362"/>
    <lineage>
        <taxon>Eukaryota</taxon>
        <taxon>Fungi</taxon>
        <taxon>Dikarya</taxon>
        <taxon>Basidiomycota</taxon>
        <taxon>Agaricomycotina</taxon>
        <taxon>Agaricomycetes</taxon>
        <taxon>Agaricomycetidae</taxon>
        <taxon>Agaricales</taxon>
        <taxon>Marasmiineae</taxon>
        <taxon>Mycenaceae</taxon>
        <taxon>Favolaschia</taxon>
    </lineage>
</organism>
<dbReference type="GO" id="GO:0005737">
    <property type="term" value="C:cytoplasm"/>
    <property type="evidence" value="ECO:0007669"/>
    <property type="project" value="TreeGrafter"/>
</dbReference>